<dbReference type="KEGG" id="reh:H16_A2223"/>
<reference evidence="2 3" key="1">
    <citation type="journal article" date="2006" name="Nat. Biotechnol.">
        <title>Genome sequence of the bioplastic-producing 'Knallgas' bacterium Ralstonia eutropha H16.</title>
        <authorList>
            <person name="Pohlmann A."/>
            <person name="Fricke W.F."/>
            <person name="Reinecke F."/>
            <person name="Kusian B."/>
            <person name="Liesegang H."/>
            <person name="Cramm R."/>
            <person name="Eitinger T."/>
            <person name="Ewering C."/>
            <person name="Potter M."/>
            <person name="Schwartz E."/>
            <person name="Strittmatter A."/>
            <person name="Voss I."/>
            <person name="Gottschalk G."/>
            <person name="Steinbuechel A."/>
            <person name="Friedrich B."/>
            <person name="Bowien B."/>
        </authorList>
    </citation>
    <scope>NUCLEOTIDE SEQUENCE [LARGE SCALE GENOMIC DNA]</scope>
    <source>
        <strain evidence="3">ATCC 17699 / DSM 428 / KCTC 22496 / NCIMB 10442 / H16 / Stanier 337</strain>
    </source>
</reference>
<dbReference type="AlphaFoldDB" id="Q0K9K1"/>
<dbReference type="Pfam" id="PF11745">
    <property type="entry name" value="DUF3304"/>
    <property type="match status" value="1"/>
</dbReference>
<feature type="signal peptide" evidence="1">
    <location>
        <begin position="1"/>
        <end position="23"/>
    </location>
</feature>
<dbReference type="eggNOG" id="ENOG503167X">
    <property type="taxonomic scope" value="Bacteria"/>
</dbReference>
<organism evidence="2 3">
    <name type="scientific">Cupriavidus necator (strain ATCC 17699 / DSM 428 / KCTC 22496 / NCIMB 10442 / H16 / Stanier 337)</name>
    <name type="common">Ralstonia eutropha</name>
    <dbReference type="NCBI Taxonomy" id="381666"/>
    <lineage>
        <taxon>Bacteria</taxon>
        <taxon>Pseudomonadati</taxon>
        <taxon>Pseudomonadota</taxon>
        <taxon>Betaproteobacteria</taxon>
        <taxon>Burkholderiales</taxon>
        <taxon>Burkholderiaceae</taxon>
        <taxon>Cupriavidus</taxon>
    </lineage>
</organism>
<gene>
    <name evidence="2" type="ordered locus">H16_A2223</name>
</gene>
<dbReference type="InterPro" id="IPR021733">
    <property type="entry name" value="DUF3304"/>
</dbReference>
<feature type="chain" id="PRO_5004174914" description="DUF3304 domain-containing protein" evidence="1">
    <location>
        <begin position="24"/>
        <end position="207"/>
    </location>
</feature>
<dbReference type="STRING" id="381666.H16_A2223"/>
<dbReference type="RefSeq" id="WP_011615558.1">
    <property type="nucleotide sequence ID" value="NC_008313.1"/>
</dbReference>
<dbReference type="Proteomes" id="UP000008210">
    <property type="component" value="Chromosome 1"/>
</dbReference>
<proteinExistence type="predicted"/>
<keyword evidence="3" id="KW-1185">Reference proteome</keyword>
<keyword evidence="1" id="KW-0732">Signal</keyword>
<evidence type="ECO:0000313" key="2">
    <source>
        <dbReference type="EMBL" id="CAJ93320.1"/>
    </source>
</evidence>
<name>Q0K9K1_CUPNH</name>
<evidence type="ECO:0008006" key="4">
    <source>
        <dbReference type="Google" id="ProtNLM"/>
    </source>
</evidence>
<evidence type="ECO:0000313" key="3">
    <source>
        <dbReference type="Proteomes" id="UP000008210"/>
    </source>
</evidence>
<evidence type="ECO:0000256" key="1">
    <source>
        <dbReference type="SAM" id="SignalP"/>
    </source>
</evidence>
<accession>Q0K9K1</accession>
<dbReference type="EMBL" id="AM260479">
    <property type="protein sequence ID" value="CAJ93320.1"/>
    <property type="molecule type" value="Genomic_DNA"/>
</dbReference>
<sequence>MKSLFMSALMAVCLAILPGCNQSSVVGTLPNDDPDALMSGDVEGLNYTPYYVHTFNIAGHDNGIGGGGPNIVPVRPDYIPTESGGACCGTFPVRWRPGLKVTVRWIANKKLDGHAWGSWYKAEAEIPEYGTTTYGMWVIFLPGDRVKVMVMDGNANGYNRVRARPADDDPYVAVGRVDDEANREEEAARLVRFGEVIKADPSIGGLK</sequence>
<dbReference type="HOGENOM" id="CLU_093079_0_0_4"/>
<protein>
    <recommendedName>
        <fullName evidence="4">DUF3304 domain-containing protein</fullName>
    </recommendedName>
</protein>